<accession>A0AAU8IE34</accession>
<dbReference type="InterPro" id="IPR036812">
    <property type="entry name" value="NAD(P)_OxRdtase_dom_sf"/>
</dbReference>
<dbReference type="PIRSF" id="PIRSF000097">
    <property type="entry name" value="AKR"/>
    <property type="match status" value="1"/>
</dbReference>
<feature type="site" description="Lowers pKa of active site Tyr" evidence="6">
    <location>
        <position position="79"/>
    </location>
</feature>
<evidence type="ECO:0000256" key="6">
    <source>
        <dbReference type="PIRSR" id="PIRSR000097-3"/>
    </source>
</evidence>
<dbReference type="FunFam" id="3.20.20.100:FF:000015">
    <property type="entry name" value="Oxidoreductase, aldo/keto reductase family"/>
    <property type="match status" value="1"/>
</dbReference>
<name>A0AAU8IE34_9BACL</name>
<dbReference type="SUPFAM" id="SSF51430">
    <property type="entry name" value="NAD(P)-linked oxidoreductase"/>
    <property type="match status" value="1"/>
</dbReference>
<dbReference type="InterPro" id="IPR023210">
    <property type="entry name" value="NADP_OxRdtase_dom"/>
</dbReference>
<dbReference type="Pfam" id="PF00248">
    <property type="entry name" value="Aldo_ket_red"/>
    <property type="match status" value="1"/>
</dbReference>
<sequence length="278" mass="31684">MALSMQDTLTLNNGVKMPCEGFGLFSMTDEDIFISSLEAAVDAGYRLFDTAAQYGNEHLLGDFLKDSGLERSEYFITSKVQNRDQGYEKTLKAFDTSLKALQLDYLDLYLVHWPLKDPFFETWKAMEHLYSEGFVRAIGVSNFESHHLDRLLSRANFVPAVEQLETHPHFSNHVMRDYLKSLGMVHQAWGPLGRGADLDDPVICDIAEKHGKSPAQIILRWHRQHGVAIIPKSQTLSRIRDNADIYDFMLTPVEMKKIDLQNKGERFGQAPDAVYVKD</sequence>
<dbReference type="AlphaFoldDB" id="A0AAU8IE34"/>
<evidence type="ECO:0000256" key="3">
    <source>
        <dbReference type="ARBA" id="ARBA00023002"/>
    </source>
</evidence>
<protein>
    <submittedName>
        <fullName evidence="8">Aldo/keto reductase</fullName>
    </submittedName>
</protein>
<evidence type="ECO:0000259" key="7">
    <source>
        <dbReference type="Pfam" id="PF00248"/>
    </source>
</evidence>
<evidence type="ECO:0000256" key="1">
    <source>
        <dbReference type="ARBA" id="ARBA00007905"/>
    </source>
</evidence>
<feature type="active site" description="Proton donor" evidence="4">
    <location>
        <position position="54"/>
    </location>
</feature>
<evidence type="ECO:0000256" key="2">
    <source>
        <dbReference type="ARBA" id="ARBA00022857"/>
    </source>
</evidence>
<comment type="similarity">
    <text evidence="1">Belongs to the aldo/keto reductase family.</text>
</comment>
<evidence type="ECO:0000256" key="4">
    <source>
        <dbReference type="PIRSR" id="PIRSR000097-1"/>
    </source>
</evidence>
<keyword evidence="3" id="KW-0560">Oxidoreductase</keyword>
<evidence type="ECO:0000313" key="8">
    <source>
        <dbReference type="EMBL" id="XCJ16234.1"/>
    </source>
</evidence>
<proteinExistence type="inferred from homology"/>
<dbReference type="EMBL" id="CP159510">
    <property type="protein sequence ID" value="XCJ16234.1"/>
    <property type="molecule type" value="Genomic_DNA"/>
</dbReference>
<dbReference type="PANTHER" id="PTHR43827">
    <property type="entry name" value="2,5-DIKETO-D-GLUCONIC ACID REDUCTASE"/>
    <property type="match status" value="1"/>
</dbReference>
<dbReference type="Gene3D" id="3.20.20.100">
    <property type="entry name" value="NADP-dependent oxidoreductase domain"/>
    <property type="match status" value="1"/>
</dbReference>
<dbReference type="InterPro" id="IPR020471">
    <property type="entry name" value="AKR"/>
</dbReference>
<dbReference type="RefSeq" id="WP_353947827.1">
    <property type="nucleotide sequence ID" value="NZ_CP159510.1"/>
</dbReference>
<dbReference type="PROSITE" id="PS00062">
    <property type="entry name" value="ALDOKETO_REDUCTASE_2"/>
    <property type="match status" value="1"/>
</dbReference>
<dbReference type="GO" id="GO:0016616">
    <property type="term" value="F:oxidoreductase activity, acting on the CH-OH group of donors, NAD or NADP as acceptor"/>
    <property type="evidence" value="ECO:0007669"/>
    <property type="project" value="UniProtKB-ARBA"/>
</dbReference>
<dbReference type="InterPro" id="IPR018170">
    <property type="entry name" value="Aldo/ket_reductase_CS"/>
</dbReference>
<feature type="binding site" evidence="5">
    <location>
        <position position="112"/>
    </location>
    <ligand>
        <name>substrate</name>
    </ligand>
</feature>
<dbReference type="PANTHER" id="PTHR43827:SF3">
    <property type="entry name" value="NADP-DEPENDENT OXIDOREDUCTASE DOMAIN-CONTAINING PROTEIN"/>
    <property type="match status" value="1"/>
</dbReference>
<evidence type="ECO:0000256" key="5">
    <source>
        <dbReference type="PIRSR" id="PIRSR000097-2"/>
    </source>
</evidence>
<reference evidence="8" key="1">
    <citation type="submission" date="2024-06" db="EMBL/GenBank/DDBJ databases">
        <authorList>
            <person name="Fan A."/>
            <person name="Zhang F.Y."/>
            <person name="Zhang L."/>
        </authorList>
    </citation>
    <scope>NUCLEOTIDE SEQUENCE</scope>
    <source>
        <strain evidence="8">Y61</strain>
    </source>
</reference>
<gene>
    <name evidence="8" type="ORF">ABNN70_11120</name>
</gene>
<organism evidence="8">
    <name type="scientific">Sporolactobacillus sp. Y61</name>
    <dbReference type="NCBI Taxonomy" id="3160863"/>
    <lineage>
        <taxon>Bacteria</taxon>
        <taxon>Bacillati</taxon>
        <taxon>Bacillota</taxon>
        <taxon>Bacilli</taxon>
        <taxon>Bacillales</taxon>
        <taxon>Sporolactobacillaceae</taxon>
        <taxon>Sporolactobacillus</taxon>
    </lineage>
</organism>
<keyword evidence="2" id="KW-0521">NADP</keyword>
<feature type="domain" description="NADP-dependent oxidoreductase" evidence="7">
    <location>
        <begin position="34"/>
        <end position="259"/>
    </location>
</feature>
<dbReference type="PROSITE" id="PS00798">
    <property type="entry name" value="ALDOKETO_REDUCTASE_1"/>
    <property type="match status" value="1"/>
</dbReference>
<dbReference type="PRINTS" id="PR00069">
    <property type="entry name" value="ALDKETRDTASE"/>
</dbReference>